<keyword evidence="3 7" id="KW-0489">Methyltransferase</keyword>
<dbReference type="HAMAP" id="MF_01057">
    <property type="entry name" value="tRNA_methyltr_TrmB"/>
    <property type="match status" value="1"/>
</dbReference>
<proteinExistence type="inferred from homology"/>
<dbReference type="CDD" id="cd02440">
    <property type="entry name" value="AdoMet_MTases"/>
    <property type="match status" value="1"/>
</dbReference>
<comment type="function">
    <text evidence="2 7">Catalyzes the formation of N(7)-methylguanine at position 46 (m7G46) in tRNA.</text>
</comment>
<accession>L0DD59</accession>
<feature type="binding site" evidence="7">
    <location>
        <position position="85"/>
    </location>
    <ligand>
        <name>S-adenosyl-L-methionine</name>
        <dbReference type="ChEBI" id="CHEBI:59789"/>
    </ligand>
</feature>
<evidence type="ECO:0000256" key="6">
    <source>
        <dbReference type="ARBA" id="ARBA00022694"/>
    </source>
</evidence>
<evidence type="ECO:0000313" key="9">
    <source>
        <dbReference type="Proteomes" id="UP000010798"/>
    </source>
</evidence>
<dbReference type="OrthoDB" id="9802090at2"/>
<feature type="binding site" evidence="7">
    <location>
        <position position="171"/>
    </location>
    <ligand>
        <name>substrate</name>
    </ligand>
</feature>
<dbReference type="PROSITE" id="PS51625">
    <property type="entry name" value="SAM_MT_TRMB"/>
    <property type="match status" value="1"/>
</dbReference>
<dbReference type="STRING" id="886293.Sinac_2273"/>
<reference evidence="8 9" key="1">
    <citation type="submission" date="2012-02" db="EMBL/GenBank/DDBJ databases">
        <title>Complete sequence of chromosome of Singulisphaera acidiphila DSM 18658.</title>
        <authorList>
            <consortium name="US DOE Joint Genome Institute (JGI-PGF)"/>
            <person name="Lucas S."/>
            <person name="Copeland A."/>
            <person name="Lapidus A."/>
            <person name="Glavina del Rio T."/>
            <person name="Dalin E."/>
            <person name="Tice H."/>
            <person name="Bruce D."/>
            <person name="Goodwin L."/>
            <person name="Pitluck S."/>
            <person name="Peters L."/>
            <person name="Ovchinnikova G."/>
            <person name="Chertkov O."/>
            <person name="Kyrpides N."/>
            <person name="Mavromatis K."/>
            <person name="Ivanova N."/>
            <person name="Brettin T."/>
            <person name="Detter J.C."/>
            <person name="Han C."/>
            <person name="Larimer F."/>
            <person name="Land M."/>
            <person name="Hauser L."/>
            <person name="Markowitz V."/>
            <person name="Cheng J.-F."/>
            <person name="Hugenholtz P."/>
            <person name="Woyke T."/>
            <person name="Wu D."/>
            <person name="Tindall B."/>
            <person name="Pomrenke H."/>
            <person name="Brambilla E."/>
            <person name="Klenk H.-P."/>
            <person name="Eisen J.A."/>
        </authorList>
    </citation>
    <scope>NUCLEOTIDE SEQUENCE [LARGE SCALE GENOMIC DNA]</scope>
    <source>
        <strain evidence="9">ATCC BAA-1392 / DSM 18658 / VKM B-2454 / MOB10</strain>
    </source>
</reference>
<feature type="binding site" evidence="7">
    <location>
        <position position="112"/>
    </location>
    <ligand>
        <name>S-adenosyl-L-methionine</name>
        <dbReference type="ChEBI" id="CHEBI:59789"/>
    </ligand>
</feature>
<protein>
    <recommendedName>
        <fullName evidence="7">tRNA (guanine-N(7)-)-methyltransferase</fullName>
        <ecNumber evidence="7">2.1.1.33</ecNumber>
    </recommendedName>
    <alternativeName>
        <fullName evidence="7">tRNA (guanine(46)-N(7))-methyltransferase</fullName>
    </alternativeName>
    <alternativeName>
        <fullName evidence="7">tRNA(m7G46)-methyltransferase</fullName>
    </alternativeName>
</protein>
<keyword evidence="9" id="KW-1185">Reference proteome</keyword>
<dbReference type="EMBL" id="CP003364">
    <property type="protein sequence ID" value="AGA26591.1"/>
    <property type="molecule type" value="Genomic_DNA"/>
</dbReference>
<evidence type="ECO:0000256" key="2">
    <source>
        <dbReference type="ARBA" id="ARBA00003015"/>
    </source>
</evidence>
<comment type="similarity">
    <text evidence="7">Belongs to the class I-like SAM-binding methyltransferase superfamily. TrmB family.</text>
</comment>
<comment type="catalytic activity">
    <reaction evidence="1 7">
        <text>guanosine(46) in tRNA + S-adenosyl-L-methionine = N(7)-methylguanosine(46) in tRNA + S-adenosyl-L-homocysteine</text>
        <dbReference type="Rhea" id="RHEA:42708"/>
        <dbReference type="Rhea" id="RHEA-COMP:10188"/>
        <dbReference type="Rhea" id="RHEA-COMP:10189"/>
        <dbReference type="ChEBI" id="CHEBI:57856"/>
        <dbReference type="ChEBI" id="CHEBI:59789"/>
        <dbReference type="ChEBI" id="CHEBI:74269"/>
        <dbReference type="ChEBI" id="CHEBI:74480"/>
        <dbReference type="EC" id="2.1.1.33"/>
    </reaction>
</comment>
<dbReference type="AlphaFoldDB" id="L0DD59"/>
<evidence type="ECO:0000256" key="3">
    <source>
        <dbReference type="ARBA" id="ARBA00022603"/>
    </source>
</evidence>
<feature type="binding site" evidence="7">
    <location>
        <position position="60"/>
    </location>
    <ligand>
        <name>S-adenosyl-L-methionine</name>
        <dbReference type="ChEBI" id="CHEBI:59789"/>
    </ligand>
</feature>
<evidence type="ECO:0000256" key="1">
    <source>
        <dbReference type="ARBA" id="ARBA00000142"/>
    </source>
</evidence>
<dbReference type="InterPro" id="IPR029063">
    <property type="entry name" value="SAM-dependent_MTases_sf"/>
</dbReference>
<feature type="binding site" evidence="7">
    <location>
        <position position="139"/>
    </location>
    <ligand>
        <name>substrate</name>
    </ligand>
</feature>
<dbReference type="NCBIfam" id="TIGR00091">
    <property type="entry name" value="tRNA (guanosine(46)-N7)-methyltransferase TrmB"/>
    <property type="match status" value="1"/>
</dbReference>
<keyword evidence="5 7" id="KW-0949">S-adenosyl-L-methionine</keyword>
<dbReference type="PANTHER" id="PTHR23417:SF14">
    <property type="entry name" value="PENTACOTRIPEPTIDE-REPEAT REGION OF PRORP DOMAIN-CONTAINING PROTEIN"/>
    <property type="match status" value="1"/>
</dbReference>
<dbReference type="Proteomes" id="UP000010798">
    <property type="component" value="Chromosome"/>
</dbReference>
<dbReference type="eggNOG" id="COG0220">
    <property type="taxonomic scope" value="Bacteria"/>
</dbReference>
<comment type="caution">
    <text evidence="7">Lacks conserved residue(s) required for the propagation of feature annotation.</text>
</comment>
<keyword evidence="6 7" id="KW-0819">tRNA processing</keyword>
<feature type="binding site" evidence="7">
    <location>
        <begin position="208"/>
        <end position="211"/>
    </location>
    <ligand>
        <name>substrate</name>
    </ligand>
</feature>
<evidence type="ECO:0000256" key="5">
    <source>
        <dbReference type="ARBA" id="ARBA00022691"/>
    </source>
</evidence>
<dbReference type="HOGENOM" id="CLU_050910_2_0_0"/>
<dbReference type="Pfam" id="PF02390">
    <property type="entry name" value="Methyltransf_4"/>
    <property type="match status" value="1"/>
</dbReference>
<dbReference type="InterPro" id="IPR055361">
    <property type="entry name" value="tRNA_methyltr_TrmB_bact"/>
</dbReference>
<dbReference type="InterPro" id="IPR003358">
    <property type="entry name" value="tRNA_(Gua-N-7)_MeTrfase_Trmb"/>
</dbReference>
<gene>
    <name evidence="7" type="primary">trmB</name>
    <name evidence="8" type="ordered locus">Sinac_2273</name>
</gene>
<dbReference type="RefSeq" id="WP_015245747.1">
    <property type="nucleotide sequence ID" value="NZ_JH621489.1"/>
</dbReference>
<dbReference type="UniPathway" id="UPA00989"/>
<feature type="binding site" evidence="7">
    <location>
        <position position="135"/>
    </location>
    <ligand>
        <name>S-adenosyl-L-methionine</name>
        <dbReference type="ChEBI" id="CHEBI:59789"/>
    </ligand>
</feature>
<dbReference type="KEGG" id="saci:Sinac_2273"/>
<dbReference type="Gene3D" id="3.40.50.150">
    <property type="entry name" value="Vaccinia Virus protein VP39"/>
    <property type="match status" value="1"/>
</dbReference>
<keyword evidence="4 7" id="KW-0808">Transferase</keyword>
<dbReference type="SUPFAM" id="SSF53335">
    <property type="entry name" value="S-adenosyl-L-methionine-dependent methyltransferases"/>
    <property type="match status" value="1"/>
</dbReference>
<organism evidence="8 9">
    <name type="scientific">Singulisphaera acidiphila (strain ATCC BAA-1392 / DSM 18658 / VKM B-2454 / MOB10)</name>
    <dbReference type="NCBI Taxonomy" id="886293"/>
    <lineage>
        <taxon>Bacteria</taxon>
        <taxon>Pseudomonadati</taxon>
        <taxon>Planctomycetota</taxon>
        <taxon>Planctomycetia</taxon>
        <taxon>Isosphaerales</taxon>
        <taxon>Isosphaeraceae</taxon>
        <taxon>Singulisphaera</taxon>
    </lineage>
</organism>
<evidence type="ECO:0000256" key="4">
    <source>
        <dbReference type="ARBA" id="ARBA00022679"/>
    </source>
</evidence>
<sequence>MSESSEELDTNEVVPNRVPRERPRYRMSVDAIPYTLDLATCSTPVDWQALFGNDHPVELEVGSGKGLFLANAAASDPGCNYLGIEIARKYAGQAAERIAKHHLTNVKVLPGDALLFLSRYVPPQSLRVVHVYFPDPWWKKRHRKRRVFNEGLVVSIERGLVPKGELSVVTDVEEYFGVICELMAEHTLFEDIPISEPKTPEHDLDYLTNFERKYRIEGRPIYRKLYRLR</sequence>
<dbReference type="EC" id="2.1.1.33" evidence="7"/>
<comment type="pathway">
    <text evidence="7">tRNA modification; N(7)-methylguanine-tRNA biosynthesis.</text>
</comment>
<dbReference type="PANTHER" id="PTHR23417">
    <property type="entry name" value="3-DEOXY-D-MANNO-OCTULOSONIC-ACID TRANSFERASE/TRNA GUANINE-N 7 - -METHYLTRANSFERASE"/>
    <property type="match status" value="1"/>
</dbReference>
<dbReference type="GO" id="GO:0008176">
    <property type="term" value="F:tRNA (guanine(46)-N7)-methyltransferase activity"/>
    <property type="evidence" value="ECO:0007669"/>
    <property type="project" value="UniProtKB-UniRule"/>
</dbReference>
<evidence type="ECO:0000313" key="8">
    <source>
        <dbReference type="EMBL" id="AGA26591.1"/>
    </source>
</evidence>
<name>L0DD59_SINAD</name>
<dbReference type="GO" id="GO:0043527">
    <property type="term" value="C:tRNA methyltransferase complex"/>
    <property type="evidence" value="ECO:0007669"/>
    <property type="project" value="TreeGrafter"/>
</dbReference>
<evidence type="ECO:0000256" key="7">
    <source>
        <dbReference type="HAMAP-Rule" id="MF_01057"/>
    </source>
</evidence>